<accession>A0A3Q8ID32</accession>
<gene>
    <name evidence="1" type="ORF">LdCL_260033200</name>
</gene>
<evidence type="ECO:0000313" key="1">
    <source>
        <dbReference type="EMBL" id="AYU79876.1"/>
    </source>
</evidence>
<name>A0A3Q8ID32_LEIDO</name>
<dbReference type="EMBL" id="CP029525">
    <property type="protein sequence ID" value="AYU79876.1"/>
    <property type="molecule type" value="Genomic_DNA"/>
</dbReference>
<proteinExistence type="predicted"/>
<protein>
    <submittedName>
        <fullName evidence="1">Uncharacterized protein</fullName>
    </submittedName>
</protein>
<organism evidence="1 2">
    <name type="scientific">Leishmania donovani</name>
    <dbReference type="NCBI Taxonomy" id="5661"/>
    <lineage>
        <taxon>Eukaryota</taxon>
        <taxon>Discoba</taxon>
        <taxon>Euglenozoa</taxon>
        <taxon>Kinetoplastea</taxon>
        <taxon>Metakinetoplastina</taxon>
        <taxon>Trypanosomatida</taxon>
        <taxon>Trypanosomatidae</taxon>
        <taxon>Leishmaniinae</taxon>
        <taxon>Leishmania</taxon>
    </lineage>
</organism>
<sequence length="116" mass="12381">MSDFQDEGPLLMRGERCSPPAFAELAKERLCDTTNANCIRATSAGFMDSAAVVPTSANLMERVRVKMAQVAPQTCVPPGVSLANDITVRHFRSILFTRNCSILAGGGAKGDGHPCR</sequence>
<dbReference type="VEuPathDB" id="TriTrypDB:LdCL_260033200"/>
<dbReference type="Proteomes" id="UP000274082">
    <property type="component" value="Chromosome 26"/>
</dbReference>
<evidence type="ECO:0000313" key="2">
    <source>
        <dbReference type="Proteomes" id="UP000274082"/>
    </source>
</evidence>
<keyword evidence="2" id="KW-1185">Reference proteome</keyword>
<dbReference type="AlphaFoldDB" id="A0A3Q8ID32"/>
<reference evidence="1 2" key="1">
    <citation type="journal article" date="2018" name="Sci. Rep.">
        <title>A complete Leishmania donovani reference genome identifies novel genetic variations associated with virulence.</title>
        <authorList>
            <person name="Lypaczewski P."/>
            <person name="Hoshizaki J."/>
            <person name="Zhang W.-W."/>
            <person name="McCall L.-I."/>
            <person name="Torcivia-Rodriguez J."/>
            <person name="Simonyan V."/>
            <person name="Kaur A."/>
            <person name="Dewar K."/>
            <person name="Matlashewski G."/>
        </authorList>
    </citation>
    <scope>NUCLEOTIDE SEQUENCE [LARGE SCALE GENOMIC DNA]</scope>
    <source>
        <strain evidence="1 2">LdCL</strain>
    </source>
</reference>